<dbReference type="InterPro" id="IPR037171">
    <property type="entry name" value="NagB/RpiA_transferase-like"/>
</dbReference>
<dbReference type="GO" id="GO:0005737">
    <property type="term" value="C:cytoplasm"/>
    <property type="evidence" value="ECO:0007669"/>
    <property type="project" value="TreeGrafter"/>
</dbReference>
<dbReference type="NCBIfam" id="NF001924">
    <property type="entry name" value="PRK00702.1"/>
    <property type="match status" value="1"/>
</dbReference>
<dbReference type="Gene3D" id="3.40.50.1360">
    <property type="match status" value="1"/>
</dbReference>
<protein>
    <recommendedName>
        <fullName evidence="4">ribose-5-phosphate isomerase</fullName>
        <ecNumber evidence="4">5.3.1.6</ecNumber>
    </recommendedName>
    <alternativeName>
        <fullName evidence="6">Phosphoriboisomerase</fullName>
    </alternativeName>
</protein>
<dbReference type="FunFam" id="3.30.70.260:FF:000018">
    <property type="entry name" value="Ribose-5-phosphate isomerase A"/>
    <property type="match status" value="1"/>
</dbReference>
<dbReference type="EC" id="5.3.1.6" evidence="4"/>
<evidence type="ECO:0000256" key="5">
    <source>
        <dbReference type="ARBA" id="ARBA00023235"/>
    </source>
</evidence>
<name>A0A7R8X903_9CRUS</name>
<dbReference type="Pfam" id="PF06026">
    <property type="entry name" value="Rib_5-P_isom_A"/>
    <property type="match status" value="1"/>
</dbReference>
<dbReference type="PANTHER" id="PTHR11934:SF0">
    <property type="entry name" value="RIBOSE-5-PHOSPHATE ISOMERASE"/>
    <property type="match status" value="1"/>
</dbReference>
<dbReference type="FunFam" id="3.40.50.1360:FF:000001">
    <property type="entry name" value="Ribose-5-phosphate isomerase A"/>
    <property type="match status" value="1"/>
</dbReference>
<evidence type="ECO:0000256" key="3">
    <source>
        <dbReference type="ARBA" id="ARBA00008088"/>
    </source>
</evidence>
<dbReference type="OrthoDB" id="1555531at2759"/>
<evidence type="ECO:0000256" key="4">
    <source>
        <dbReference type="ARBA" id="ARBA00011959"/>
    </source>
</evidence>
<dbReference type="Proteomes" id="UP000677054">
    <property type="component" value="Unassembled WGS sequence"/>
</dbReference>
<proteinExistence type="inferred from homology"/>
<dbReference type="GO" id="GO:0004751">
    <property type="term" value="F:ribose-5-phosphate isomerase activity"/>
    <property type="evidence" value="ECO:0007669"/>
    <property type="project" value="UniProtKB-EC"/>
</dbReference>
<accession>A0A7R8X903</accession>
<organism evidence="7">
    <name type="scientific">Darwinula stevensoni</name>
    <dbReference type="NCBI Taxonomy" id="69355"/>
    <lineage>
        <taxon>Eukaryota</taxon>
        <taxon>Metazoa</taxon>
        <taxon>Ecdysozoa</taxon>
        <taxon>Arthropoda</taxon>
        <taxon>Crustacea</taxon>
        <taxon>Oligostraca</taxon>
        <taxon>Ostracoda</taxon>
        <taxon>Podocopa</taxon>
        <taxon>Podocopida</taxon>
        <taxon>Darwinulocopina</taxon>
        <taxon>Darwinuloidea</taxon>
        <taxon>Darwinulidae</taxon>
        <taxon>Darwinula</taxon>
    </lineage>
</organism>
<evidence type="ECO:0000256" key="1">
    <source>
        <dbReference type="ARBA" id="ARBA00001713"/>
    </source>
</evidence>
<dbReference type="EMBL" id="CAJPEV010000782">
    <property type="protein sequence ID" value="CAG0888511.1"/>
    <property type="molecule type" value="Genomic_DNA"/>
</dbReference>
<dbReference type="EMBL" id="LR900299">
    <property type="protein sequence ID" value="CAD7245117.1"/>
    <property type="molecule type" value="Genomic_DNA"/>
</dbReference>
<dbReference type="AlphaFoldDB" id="A0A7R8X903"/>
<dbReference type="SUPFAM" id="SSF100950">
    <property type="entry name" value="NagB/RpiA/CoA transferase-like"/>
    <property type="match status" value="1"/>
</dbReference>
<dbReference type="PANTHER" id="PTHR11934">
    <property type="entry name" value="RIBOSE-5-PHOSPHATE ISOMERASE"/>
    <property type="match status" value="1"/>
</dbReference>
<evidence type="ECO:0000313" key="8">
    <source>
        <dbReference type="Proteomes" id="UP000677054"/>
    </source>
</evidence>
<dbReference type="CDD" id="cd01398">
    <property type="entry name" value="RPI_A"/>
    <property type="match status" value="1"/>
</dbReference>
<keyword evidence="5" id="KW-0413">Isomerase</keyword>
<evidence type="ECO:0000256" key="2">
    <source>
        <dbReference type="ARBA" id="ARBA00004988"/>
    </source>
</evidence>
<dbReference type="GO" id="GO:0006014">
    <property type="term" value="P:D-ribose metabolic process"/>
    <property type="evidence" value="ECO:0007669"/>
    <property type="project" value="TreeGrafter"/>
</dbReference>
<comment type="catalytic activity">
    <reaction evidence="1">
        <text>aldehydo-D-ribose 5-phosphate = D-ribulose 5-phosphate</text>
        <dbReference type="Rhea" id="RHEA:14657"/>
        <dbReference type="ChEBI" id="CHEBI:58121"/>
        <dbReference type="ChEBI" id="CHEBI:58273"/>
        <dbReference type="EC" id="5.3.1.6"/>
    </reaction>
</comment>
<comment type="similarity">
    <text evidence="3">Belongs to the ribose 5-phosphate isomerase family.</text>
</comment>
<keyword evidence="8" id="KW-1185">Reference proteome</keyword>
<dbReference type="UniPathway" id="UPA00115">
    <property type="reaction ID" value="UER00412"/>
</dbReference>
<reference evidence="7" key="1">
    <citation type="submission" date="2020-11" db="EMBL/GenBank/DDBJ databases">
        <authorList>
            <person name="Tran Van P."/>
        </authorList>
    </citation>
    <scope>NUCLEOTIDE SEQUENCE</scope>
</reference>
<dbReference type="InterPro" id="IPR004788">
    <property type="entry name" value="Ribose5P_isomerase_type_A"/>
</dbReference>
<evidence type="ECO:0000256" key="6">
    <source>
        <dbReference type="ARBA" id="ARBA00029734"/>
    </source>
</evidence>
<dbReference type="GO" id="GO:0009052">
    <property type="term" value="P:pentose-phosphate shunt, non-oxidative branch"/>
    <property type="evidence" value="ECO:0007669"/>
    <property type="project" value="InterPro"/>
</dbReference>
<evidence type="ECO:0000313" key="7">
    <source>
        <dbReference type="EMBL" id="CAD7245117.1"/>
    </source>
</evidence>
<dbReference type="Gene3D" id="3.30.70.260">
    <property type="match status" value="1"/>
</dbReference>
<dbReference type="SUPFAM" id="SSF75445">
    <property type="entry name" value="D-ribose-5-phosphate isomerase (RpiA), lid domain"/>
    <property type="match status" value="1"/>
</dbReference>
<sequence length="329" mass="36839">MVLDSDSPSDRGSQCTDDRKLRRIRDPLVQAVIVESVAKKTETHVKEIKRKMLSKAEFALSAAVLLKGHEMQRLAQLRKQFEIPYQVGKEQEQTINVVTPFQKSLLLGIGSGTTVIYVVDHLAKKVREHGLSVKCIPTSHQSQQLILQHDLPLSTLDQYPQLDLLIDGADECNEDLTCIKGGGGCLTQEKIVAYNSDTFVIVADQRQRAFIACSKQSQYLGQQWKGGIPIEVIPMAHVPIARRVEETFGGKVELRMAVKKMGPILTDNGNFILDWHFPENTNTKKWEDVNTFLKMIPGVVETGLFVGLAKRAYFGDSEFGEVKQLHAKK</sequence>
<gene>
    <name evidence="7" type="ORF">DSTB1V02_LOCUS4993</name>
</gene>
<comment type="pathway">
    <text evidence="2">Carbohydrate degradation; pentose phosphate pathway; D-ribose 5-phosphate from D-ribulose 5-phosphate (non-oxidative stage): step 1/1.</text>
</comment>
<dbReference type="NCBIfam" id="TIGR00021">
    <property type="entry name" value="rpiA"/>
    <property type="match status" value="1"/>
</dbReference>